<accession>A0A6J6CKI8</accession>
<evidence type="ECO:0000256" key="4">
    <source>
        <dbReference type="ARBA" id="ARBA00023239"/>
    </source>
</evidence>
<evidence type="ECO:0000259" key="9">
    <source>
        <dbReference type="Pfam" id="PF02602"/>
    </source>
</evidence>
<evidence type="ECO:0000256" key="6">
    <source>
        <dbReference type="ARBA" id="ARBA00031702"/>
    </source>
</evidence>
<sequence>MTLTAPTDAKPLGGLRVLVPRGGPWGDSVASALRAKGATAVISPMTNFVTAPDTDDLASAFEALAAGEFDWITLTSSTTVDVLSAYRATIPASTRIAAVGETTASALAAIGYKADLSPSEENTARGLLEEWESATGGVVPLRILTLRSEVAVPVLTEGLKRIGHSVRSVIAYRTIGVPVDDDVIAQVRNGEFAAVLVTSGSVAEQVALQLGDIPDETFVVALGPRTAADARYAGVRVDATTANGDVDSLIDVLISRR</sequence>
<dbReference type="Gene3D" id="3.40.50.10090">
    <property type="match status" value="2"/>
</dbReference>
<dbReference type="AlphaFoldDB" id="A0A6J6CKI8"/>
<dbReference type="CDD" id="cd06578">
    <property type="entry name" value="HemD"/>
    <property type="match status" value="1"/>
</dbReference>
<comment type="pathway">
    <text evidence="1">Porphyrin-containing compound metabolism; protoporphyrin-IX biosynthesis; coproporphyrinogen-III from 5-aminolevulinate: step 3/4.</text>
</comment>
<dbReference type="InterPro" id="IPR003754">
    <property type="entry name" value="4pyrrol_synth_uPrphyn_synth"/>
</dbReference>
<keyword evidence="4" id="KW-0456">Lyase</keyword>
<protein>
    <recommendedName>
        <fullName evidence="3">uroporphyrinogen-III synthase</fullName>
        <ecNumber evidence="3">4.2.1.75</ecNumber>
    </recommendedName>
    <alternativeName>
        <fullName evidence="7">Hydroxymethylbilane hydrolyase [cyclizing]</fullName>
    </alternativeName>
    <alternativeName>
        <fullName evidence="6">Uroporphyrinogen-III cosynthase</fullName>
    </alternativeName>
</protein>
<dbReference type="SUPFAM" id="SSF69618">
    <property type="entry name" value="HemD-like"/>
    <property type="match status" value="1"/>
</dbReference>
<comment type="catalytic activity">
    <reaction evidence="8">
        <text>hydroxymethylbilane = uroporphyrinogen III + H2O</text>
        <dbReference type="Rhea" id="RHEA:18965"/>
        <dbReference type="ChEBI" id="CHEBI:15377"/>
        <dbReference type="ChEBI" id="CHEBI:57308"/>
        <dbReference type="ChEBI" id="CHEBI:57845"/>
        <dbReference type="EC" id="4.2.1.75"/>
    </reaction>
</comment>
<name>A0A6J6CKI8_9ZZZZ</name>
<dbReference type="InterPro" id="IPR039793">
    <property type="entry name" value="UROS/Hem4"/>
</dbReference>
<feature type="domain" description="Tetrapyrrole biosynthesis uroporphyrinogen III synthase" evidence="9">
    <location>
        <begin position="28"/>
        <end position="250"/>
    </location>
</feature>
<dbReference type="InterPro" id="IPR036108">
    <property type="entry name" value="4pyrrol_syn_uPrphyn_synt_sf"/>
</dbReference>
<dbReference type="GO" id="GO:0004852">
    <property type="term" value="F:uroporphyrinogen-III synthase activity"/>
    <property type="evidence" value="ECO:0007669"/>
    <property type="project" value="UniProtKB-EC"/>
</dbReference>
<reference evidence="10" key="1">
    <citation type="submission" date="2020-05" db="EMBL/GenBank/DDBJ databases">
        <authorList>
            <person name="Chiriac C."/>
            <person name="Salcher M."/>
            <person name="Ghai R."/>
            <person name="Kavagutti S V."/>
        </authorList>
    </citation>
    <scope>NUCLEOTIDE SEQUENCE</scope>
</reference>
<evidence type="ECO:0000256" key="7">
    <source>
        <dbReference type="ARBA" id="ARBA00032649"/>
    </source>
</evidence>
<dbReference type="Pfam" id="PF02602">
    <property type="entry name" value="HEM4"/>
    <property type="match status" value="1"/>
</dbReference>
<evidence type="ECO:0000256" key="8">
    <source>
        <dbReference type="ARBA" id="ARBA00048617"/>
    </source>
</evidence>
<dbReference type="GO" id="GO:0006780">
    <property type="term" value="P:uroporphyrinogen III biosynthetic process"/>
    <property type="evidence" value="ECO:0007669"/>
    <property type="project" value="InterPro"/>
</dbReference>
<dbReference type="EC" id="4.2.1.75" evidence="3"/>
<evidence type="ECO:0000256" key="1">
    <source>
        <dbReference type="ARBA" id="ARBA00004772"/>
    </source>
</evidence>
<proteinExistence type="inferred from homology"/>
<dbReference type="EMBL" id="CAEZTD010000005">
    <property type="protein sequence ID" value="CAB4552002.1"/>
    <property type="molecule type" value="Genomic_DNA"/>
</dbReference>
<evidence type="ECO:0000313" key="10">
    <source>
        <dbReference type="EMBL" id="CAB4552002.1"/>
    </source>
</evidence>
<dbReference type="PANTHER" id="PTHR38042:SF1">
    <property type="entry name" value="UROPORPHYRINOGEN-III SYNTHASE, CHLOROPLASTIC"/>
    <property type="match status" value="1"/>
</dbReference>
<dbReference type="PANTHER" id="PTHR38042">
    <property type="entry name" value="UROPORPHYRINOGEN-III SYNTHASE, CHLOROPLASTIC"/>
    <property type="match status" value="1"/>
</dbReference>
<evidence type="ECO:0000256" key="3">
    <source>
        <dbReference type="ARBA" id="ARBA00013109"/>
    </source>
</evidence>
<organism evidence="10">
    <name type="scientific">freshwater metagenome</name>
    <dbReference type="NCBI Taxonomy" id="449393"/>
    <lineage>
        <taxon>unclassified sequences</taxon>
        <taxon>metagenomes</taxon>
        <taxon>ecological metagenomes</taxon>
    </lineage>
</organism>
<gene>
    <name evidence="10" type="ORF">UFOPK1591_00103</name>
</gene>
<evidence type="ECO:0000256" key="2">
    <source>
        <dbReference type="ARBA" id="ARBA00008133"/>
    </source>
</evidence>
<evidence type="ECO:0000256" key="5">
    <source>
        <dbReference type="ARBA" id="ARBA00023244"/>
    </source>
</evidence>
<comment type="similarity">
    <text evidence="2">Belongs to the uroporphyrinogen-III synthase family.</text>
</comment>
<keyword evidence="5" id="KW-0627">Porphyrin biosynthesis</keyword>